<gene>
    <name evidence="2" type="ORF">PSON_ATCC_30995.1.T0620302</name>
</gene>
<dbReference type="Proteomes" id="UP000692954">
    <property type="component" value="Unassembled WGS sequence"/>
</dbReference>
<evidence type="ECO:0000313" key="2">
    <source>
        <dbReference type="EMBL" id="CAD8094635.1"/>
    </source>
</evidence>
<evidence type="ECO:0000256" key="1">
    <source>
        <dbReference type="SAM" id="Phobius"/>
    </source>
</evidence>
<keyword evidence="3" id="KW-1185">Reference proteome</keyword>
<feature type="transmembrane region" description="Helical" evidence="1">
    <location>
        <begin position="6"/>
        <end position="23"/>
    </location>
</feature>
<evidence type="ECO:0000313" key="3">
    <source>
        <dbReference type="Proteomes" id="UP000692954"/>
    </source>
</evidence>
<accession>A0A8S1NY84</accession>
<dbReference type="EMBL" id="CAJJDN010000062">
    <property type="protein sequence ID" value="CAD8094635.1"/>
    <property type="molecule type" value="Genomic_DNA"/>
</dbReference>
<sequence>MNQKNNKIQIVQFIYFRILIIMLKRVFYCKMIKYLLIQIADQSNDIAEVQECVKILSQSFLMNQLKLDQDIVQKIERLIQHKDMQITNKIIKAYTKIIVQKKYEDLTITVDPFLSRKIKDKKITES</sequence>
<dbReference type="AlphaFoldDB" id="A0A8S1NY84"/>
<organism evidence="2 3">
    <name type="scientific">Paramecium sonneborni</name>
    <dbReference type="NCBI Taxonomy" id="65129"/>
    <lineage>
        <taxon>Eukaryota</taxon>
        <taxon>Sar</taxon>
        <taxon>Alveolata</taxon>
        <taxon>Ciliophora</taxon>
        <taxon>Intramacronucleata</taxon>
        <taxon>Oligohymenophorea</taxon>
        <taxon>Peniculida</taxon>
        <taxon>Parameciidae</taxon>
        <taxon>Paramecium</taxon>
    </lineage>
</organism>
<comment type="caution">
    <text evidence="2">The sequence shown here is derived from an EMBL/GenBank/DDBJ whole genome shotgun (WGS) entry which is preliminary data.</text>
</comment>
<keyword evidence="1" id="KW-1133">Transmembrane helix</keyword>
<proteinExistence type="predicted"/>
<protein>
    <submittedName>
        <fullName evidence="2">Uncharacterized protein</fullName>
    </submittedName>
</protein>
<name>A0A8S1NY84_9CILI</name>
<keyword evidence="1" id="KW-0472">Membrane</keyword>
<keyword evidence="1" id="KW-0812">Transmembrane</keyword>
<reference evidence="2" key="1">
    <citation type="submission" date="2021-01" db="EMBL/GenBank/DDBJ databases">
        <authorList>
            <consortium name="Genoscope - CEA"/>
            <person name="William W."/>
        </authorList>
    </citation>
    <scope>NUCLEOTIDE SEQUENCE</scope>
</reference>